<evidence type="ECO:0000313" key="3">
    <source>
        <dbReference type="EMBL" id="KIV93831.1"/>
    </source>
</evidence>
<dbReference type="VEuPathDB" id="FungiDB:PV10_05017"/>
<dbReference type="InterPro" id="IPR039367">
    <property type="entry name" value="Och1-like"/>
</dbReference>
<protein>
    <recommendedName>
        <fullName evidence="5">Initiation-specific alpha-1,6-mannosyltransferase</fullName>
    </recommendedName>
</protein>
<sequence length="450" mass="49647">MKFQSIRRPSEAMLPRQFHRLLPVLVVGFVFFLYHRAIAGPGDSTPSQTEKFPRKIWQSWKVSPLSFETRDMERALTWTTKNPYHRYEVLTDENALGYVEQYFGPSGFNRPDVVFTYKSLKDKIIKADLLRYLIMYAEGGLYADIDVEALKPIAAWIPDRFNERDIDIVVGIETDEPSFIGHPILGKKAQSFVQWTFLCKPRLPVMMRLIDGILNWLNRIAKEQGKPISEIELDFDEVLSGTGPSAFTSAVLAEISAVTGEQPTWTPFHNMFEAKLAGRTLVLTVEAFAAGTGHSDSGNHGSKNALIKHHFHASSWPTSHPRHKHPLYGEVERCNWNTECVKLWDSNTAFFDKLPTQEQLKLIAMKELEEEEQAFVDAEAEAAAGAAAEDNVIPPGDVGGAAAAAAAAAADAVAAAQAPIGESPPEPLFHGMAPGVPGAIPAEDKKGGRA</sequence>
<dbReference type="InterPro" id="IPR029044">
    <property type="entry name" value="Nucleotide-diphossugar_trans"/>
</dbReference>
<dbReference type="GO" id="GO:0000009">
    <property type="term" value="F:alpha-1,6-mannosyltransferase activity"/>
    <property type="evidence" value="ECO:0007669"/>
    <property type="project" value="InterPro"/>
</dbReference>
<evidence type="ECO:0000256" key="2">
    <source>
        <dbReference type="SAM" id="MobiDB-lite"/>
    </source>
</evidence>
<dbReference type="Proteomes" id="UP000054302">
    <property type="component" value="Unassembled WGS sequence"/>
</dbReference>
<dbReference type="Gene3D" id="3.90.550.20">
    <property type="match status" value="1"/>
</dbReference>
<comment type="similarity">
    <text evidence="1">Belongs to the glycosyltransferase 32 family.</text>
</comment>
<dbReference type="Pfam" id="PF04488">
    <property type="entry name" value="Gly_transf_sug"/>
    <property type="match status" value="1"/>
</dbReference>
<gene>
    <name evidence="3" type="ORF">PV10_05017</name>
</gene>
<evidence type="ECO:0008006" key="5">
    <source>
        <dbReference type="Google" id="ProtNLM"/>
    </source>
</evidence>
<dbReference type="SUPFAM" id="SSF53448">
    <property type="entry name" value="Nucleotide-diphospho-sugar transferases"/>
    <property type="match status" value="1"/>
</dbReference>
<dbReference type="GeneID" id="27322862"/>
<keyword evidence="4" id="KW-1185">Reference proteome</keyword>
<dbReference type="FunFam" id="3.90.550.20:FF:000004">
    <property type="entry name" value="Glycosyltransferase family 32 protein"/>
    <property type="match status" value="1"/>
</dbReference>
<organism evidence="3 4">
    <name type="scientific">Exophiala mesophila</name>
    <name type="common">Black yeast-like fungus</name>
    <dbReference type="NCBI Taxonomy" id="212818"/>
    <lineage>
        <taxon>Eukaryota</taxon>
        <taxon>Fungi</taxon>
        <taxon>Dikarya</taxon>
        <taxon>Ascomycota</taxon>
        <taxon>Pezizomycotina</taxon>
        <taxon>Eurotiomycetes</taxon>
        <taxon>Chaetothyriomycetidae</taxon>
        <taxon>Chaetothyriales</taxon>
        <taxon>Herpotrichiellaceae</taxon>
        <taxon>Exophiala</taxon>
    </lineage>
</organism>
<dbReference type="GO" id="GO:0006487">
    <property type="term" value="P:protein N-linked glycosylation"/>
    <property type="evidence" value="ECO:0007669"/>
    <property type="project" value="TreeGrafter"/>
</dbReference>
<name>A0A0D1XZY2_EXOME</name>
<evidence type="ECO:0000313" key="4">
    <source>
        <dbReference type="Proteomes" id="UP000054302"/>
    </source>
</evidence>
<feature type="region of interest" description="Disordered" evidence="2">
    <location>
        <begin position="421"/>
        <end position="450"/>
    </location>
</feature>
<accession>A0A0D1XZY2</accession>
<dbReference type="OrthoDB" id="409543at2759"/>
<dbReference type="PANTHER" id="PTHR31834">
    <property type="entry name" value="INITIATION-SPECIFIC ALPHA-1,6-MANNOSYLTRANSFERASE"/>
    <property type="match status" value="1"/>
</dbReference>
<dbReference type="STRING" id="212818.A0A0D1XZY2"/>
<dbReference type="GO" id="GO:0000136">
    <property type="term" value="C:mannan polymerase complex"/>
    <property type="evidence" value="ECO:0007669"/>
    <property type="project" value="TreeGrafter"/>
</dbReference>
<dbReference type="InterPro" id="IPR007577">
    <property type="entry name" value="GlycoTrfase_DXD_sugar-bd_CS"/>
</dbReference>
<dbReference type="EMBL" id="KN847522">
    <property type="protein sequence ID" value="KIV93831.1"/>
    <property type="molecule type" value="Genomic_DNA"/>
</dbReference>
<dbReference type="AlphaFoldDB" id="A0A0D1XZY2"/>
<dbReference type="PANTHER" id="PTHR31834:SF8">
    <property type="entry name" value="TRANSFERASE, PUTATIVE (AFU_ORTHOLOGUE AFUA_6G14040)-RELATED"/>
    <property type="match status" value="1"/>
</dbReference>
<reference evidence="3 4" key="1">
    <citation type="submission" date="2015-01" db="EMBL/GenBank/DDBJ databases">
        <title>The Genome Sequence of Exophiala mesophila CBS40295.</title>
        <authorList>
            <consortium name="The Broad Institute Genomics Platform"/>
            <person name="Cuomo C."/>
            <person name="de Hoog S."/>
            <person name="Gorbushina A."/>
            <person name="Stielow B."/>
            <person name="Teixiera M."/>
            <person name="Abouelleil A."/>
            <person name="Chapman S.B."/>
            <person name="Priest M."/>
            <person name="Young S.K."/>
            <person name="Wortman J."/>
            <person name="Nusbaum C."/>
            <person name="Birren B."/>
        </authorList>
    </citation>
    <scope>NUCLEOTIDE SEQUENCE [LARGE SCALE GENOMIC DNA]</scope>
    <source>
        <strain evidence="3 4">CBS 40295</strain>
    </source>
</reference>
<dbReference type="RefSeq" id="XP_016225405.1">
    <property type="nucleotide sequence ID" value="XM_016369617.1"/>
</dbReference>
<evidence type="ECO:0000256" key="1">
    <source>
        <dbReference type="ARBA" id="ARBA00009003"/>
    </source>
</evidence>
<proteinExistence type="inferred from homology"/>